<evidence type="ECO:0000256" key="3">
    <source>
        <dbReference type="ARBA" id="ARBA00023172"/>
    </source>
</evidence>
<dbReference type="EMBL" id="CP000116">
    <property type="protein sequence ID" value="AAZ97524.1"/>
    <property type="molecule type" value="Genomic_DNA"/>
</dbReference>
<dbReference type="Pfam" id="PF00589">
    <property type="entry name" value="Phage_integrase"/>
    <property type="match status" value="1"/>
</dbReference>
<keyword evidence="2" id="KW-0238">DNA-binding</keyword>
<dbReference type="Gene3D" id="1.10.150.130">
    <property type="match status" value="1"/>
</dbReference>
<feature type="region of interest" description="Disordered" evidence="4">
    <location>
        <begin position="346"/>
        <end position="365"/>
    </location>
</feature>
<dbReference type="OrthoDB" id="662444at2"/>
<evidence type="ECO:0000313" key="7">
    <source>
        <dbReference type="Proteomes" id="UP000008291"/>
    </source>
</evidence>
<keyword evidence="3" id="KW-0233">DNA recombination</keyword>
<organism evidence="6 7">
    <name type="scientific">Thiobacillus denitrificans (strain ATCC 25259 / T1)</name>
    <dbReference type="NCBI Taxonomy" id="292415"/>
    <lineage>
        <taxon>Bacteria</taxon>
        <taxon>Pseudomonadati</taxon>
        <taxon>Pseudomonadota</taxon>
        <taxon>Betaproteobacteria</taxon>
        <taxon>Nitrosomonadales</taxon>
        <taxon>Thiobacillaceae</taxon>
        <taxon>Thiobacillus</taxon>
    </lineage>
</organism>
<dbReference type="InterPro" id="IPR011010">
    <property type="entry name" value="DNA_brk_join_enz"/>
</dbReference>
<keyword evidence="1" id="KW-0229">DNA integration</keyword>
<keyword evidence="7" id="KW-1185">Reference proteome</keyword>
<proteinExistence type="predicted"/>
<dbReference type="CDD" id="cd00796">
    <property type="entry name" value="INT_Rci_Hp1_C"/>
    <property type="match status" value="1"/>
</dbReference>
<evidence type="ECO:0000256" key="4">
    <source>
        <dbReference type="SAM" id="MobiDB-lite"/>
    </source>
</evidence>
<reference evidence="6 7" key="1">
    <citation type="journal article" date="2006" name="J. Bacteriol.">
        <title>The genome sequence of the obligately chemolithoautotrophic, facultatively anaerobic bacterium Thiobacillus denitrificans.</title>
        <authorList>
            <person name="Beller H.R."/>
            <person name="Chain P.S."/>
            <person name="Letain T.E."/>
            <person name="Chakicherla A."/>
            <person name="Larimer F.W."/>
            <person name="Richardson P.M."/>
            <person name="Coleman M.A."/>
            <person name="Wood A.P."/>
            <person name="Kelly D.P."/>
        </authorList>
    </citation>
    <scope>NUCLEOTIDE SEQUENCE [LARGE SCALE GENOMIC DNA]</scope>
    <source>
        <strain evidence="6 7">ATCC 25259</strain>
    </source>
</reference>
<dbReference type="InterPro" id="IPR013762">
    <property type="entry name" value="Integrase-like_cat_sf"/>
</dbReference>
<dbReference type="GO" id="GO:0003677">
    <property type="term" value="F:DNA binding"/>
    <property type="evidence" value="ECO:0007669"/>
    <property type="project" value="UniProtKB-KW"/>
</dbReference>
<evidence type="ECO:0000256" key="2">
    <source>
        <dbReference type="ARBA" id="ARBA00023125"/>
    </source>
</evidence>
<dbReference type="HOGENOM" id="CLU_027562_32_1_4"/>
<dbReference type="Proteomes" id="UP000008291">
    <property type="component" value="Chromosome"/>
</dbReference>
<dbReference type="eggNOG" id="COG0582">
    <property type="taxonomic scope" value="Bacteria"/>
</dbReference>
<evidence type="ECO:0000313" key="6">
    <source>
        <dbReference type="EMBL" id="AAZ97524.1"/>
    </source>
</evidence>
<feature type="domain" description="Tyr recombinase" evidence="5">
    <location>
        <begin position="159"/>
        <end position="327"/>
    </location>
</feature>
<accession>Q3SIK4</accession>
<evidence type="ECO:0000256" key="1">
    <source>
        <dbReference type="ARBA" id="ARBA00022908"/>
    </source>
</evidence>
<dbReference type="PANTHER" id="PTHR30349:SF94">
    <property type="entry name" value="INTEGRASE_RECOMBINASE HI_1414-RELATED"/>
    <property type="match status" value="1"/>
</dbReference>
<dbReference type="GO" id="GO:0015074">
    <property type="term" value="P:DNA integration"/>
    <property type="evidence" value="ECO:0007669"/>
    <property type="project" value="UniProtKB-KW"/>
</dbReference>
<dbReference type="GO" id="GO:0006310">
    <property type="term" value="P:DNA recombination"/>
    <property type="evidence" value="ECO:0007669"/>
    <property type="project" value="UniProtKB-KW"/>
</dbReference>
<dbReference type="InterPro" id="IPR002104">
    <property type="entry name" value="Integrase_catalytic"/>
</dbReference>
<dbReference type="PANTHER" id="PTHR30349">
    <property type="entry name" value="PHAGE INTEGRASE-RELATED"/>
    <property type="match status" value="1"/>
</dbReference>
<dbReference type="SUPFAM" id="SSF56349">
    <property type="entry name" value="DNA breaking-rejoining enzymes"/>
    <property type="match status" value="1"/>
</dbReference>
<gene>
    <name evidence="6" type="ordered locus">Tbd_1571</name>
</gene>
<sequence length="381" mass="43068">MPNIRRKNGQFQVRLTVKGKSISATFPTREAATAWAVATRQELLLGKHADVERARRHTFGQLLDRYSEKITPTKRGQRQEMQRIRMLRAHPIAARIAGELTSMDFADLRDELSPGRKPNTVRLYLSLCQHVYRIAISEWGFSTMSNPLAGLRKPEVDNARDRRVSAAELDLIVAAIQDLRAPWFPWLFFFVILCPQRRGEILSTRWSDVDFDLRRLRIGLGKDGKPRYAPLAPDAITLLEHLPRSEDGRLFPLSANAVNMCWKGILKKTGIKDLHWHDLRHEGTSRYALILGKDIFKLKVVSGHKDIRSLDRYVNHKAEDVAFELAGGKPPAPPRLPLDEVLYAGTRPPGGSPNTVPVPVPSEQKTAKVIPFRTSARGRHG</sequence>
<name>Q3SIK4_THIDA</name>
<dbReference type="AlphaFoldDB" id="Q3SIK4"/>
<dbReference type="Gene3D" id="1.10.443.10">
    <property type="entry name" value="Intergrase catalytic core"/>
    <property type="match status" value="1"/>
</dbReference>
<dbReference type="PROSITE" id="PS51898">
    <property type="entry name" value="TYR_RECOMBINASE"/>
    <property type="match status" value="1"/>
</dbReference>
<evidence type="ECO:0000259" key="5">
    <source>
        <dbReference type="PROSITE" id="PS51898"/>
    </source>
</evidence>
<dbReference type="InterPro" id="IPR050090">
    <property type="entry name" value="Tyrosine_recombinase_XerCD"/>
</dbReference>
<dbReference type="RefSeq" id="WP_011312083.1">
    <property type="nucleotide sequence ID" value="NC_007404.1"/>
</dbReference>
<dbReference type="InterPro" id="IPR010998">
    <property type="entry name" value="Integrase_recombinase_N"/>
</dbReference>
<protein>
    <submittedName>
        <fullName evidence="6">Probable site-specific integrase/recombinase</fullName>
    </submittedName>
</protein>
<dbReference type="KEGG" id="tbd:Tbd_1571"/>